<name>A0A7G9WFA1_9FIRM</name>
<evidence type="ECO:0000313" key="2">
    <source>
        <dbReference type="Proteomes" id="UP000516046"/>
    </source>
</evidence>
<keyword evidence="2" id="KW-1185">Reference proteome</keyword>
<dbReference type="RefSeq" id="WP_212506432.1">
    <property type="nucleotide sequence ID" value="NZ_CP060696.1"/>
</dbReference>
<dbReference type="PANTHER" id="PTHR42754">
    <property type="entry name" value="ENDOGLUCANASE"/>
    <property type="match status" value="1"/>
</dbReference>
<dbReference type="KEGG" id="caml:H6X83_10465"/>
<organism evidence="1 2">
    <name type="scientific">Caproicibacterium amylolyticum</name>
    <dbReference type="NCBI Taxonomy" id="2766537"/>
    <lineage>
        <taxon>Bacteria</taxon>
        <taxon>Bacillati</taxon>
        <taxon>Bacillota</taxon>
        <taxon>Clostridia</taxon>
        <taxon>Eubacteriales</taxon>
        <taxon>Oscillospiraceae</taxon>
        <taxon>Caproicibacterium</taxon>
    </lineage>
</organism>
<protein>
    <submittedName>
        <fullName evidence="1">Uncharacterized protein</fullName>
    </submittedName>
</protein>
<accession>A0A7G9WFA1</accession>
<reference evidence="1 2" key="1">
    <citation type="submission" date="2020-08" db="EMBL/GenBank/DDBJ databases">
        <authorList>
            <person name="Ren C."/>
            <person name="Gu Y."/>
            <person name="Xu Y."/>
        </authorList>
    </citation>
    <scope>NUCLEOTIDE SEQUENCE [LARGE SCALE GENOMIC DNA]</scope>
    <source>
        <strain evidence="1 2">LBM18003</strain>
    </source>
</reference>
<dbReference type="PANTHER" id="PTHR42754:SF1">
    <property type="entry name" value="LIPOPROTEIN"/>
    <property type="match status" value="1"/>
</dbReference>
<gene>
    <name evidence="1" type="ORF">H6X83_10465</name>
</gene>
<evidence type="ECO:0000313" key="1">
    <source>
        <dbReference type="EMBL" id="QNO17363.1"/>
    </source>
</evidence>
<dbReference type="InterPro" id="IPR011042">
    <property type="entry name" value="6-blade_b-propeller_TolB-like"/>
</dbReference>
<dbReference type="Gene3D" id="2.120.10.30">
    <property type="entry name" value="TolB, C-terminal domain"/>
    <property type="match status" value="1"/>
</dbReference>
<dbReference type="EMBL" id="CP060696">
    <property type="protein sequence ID" value="QNO17363.1"/>
    <property type="molecule type" value="Genomic_DNA"/>
</dbReference>
<dbReference type="SUPFAM" id="SSF101898">
    <property type="entry name" value="NHL repeat"/>
    <property type="match status" value="1"/>
</dbReference>
<proteinExistence type="predicted"/>
<dbReference type="Proteomes" id="UP000516046">
    <property type="component" value="Chromosome"/>
</dbReference>
<sequence>MSQFFPTNGHIGASCGYKVGSIISDDNLSKVNTVGTKMWAYTGAENFAIDASGNVCIAYGYAPNGFKLCKLNSSGKILWSKSSDFLANYWAFYIAISKDGSIYIRTGDAIAPLMKLDGSGNVLWSKKIDDQTWQSNLATDRQGNIYLFCNTQVQKIDSEGSIIWTYSVVAKEIPQRLSFDTFGNVYVSERSGSVVKLGPDGGKLWTLESSAYHNDSRGVSVDAEGNIYIVYCSSPGSSTPEYISVEKLDSDRNTVWKKVDNKAASGITIDATGNIYVTYYQNTYGRDNKYIIKFDSSGNELWSLSDDSGDAVTPVYDPQGYLLFCYRKSGNYSIQKLAASTTYNIIS</sequence>
<dbReference type="AlphaFoldDB" id="A0A7G9WFA1"/>